<gene>
    <name evidence="2" type="ORF">MSPICULIGERA_LOCUS21542</name>
</gene>
<feature type="non-terminal residue" evidence="2">
    <location>
        <position position="205"/>
    </location>
</feature>
<protein>
    <submittedName>
        <fullName evidence="2">Uncharacterized protein</fullName>
    </submittedName>
</protein>
<dbReference type="Proteomes" id="UP001177023">
    <property type="component" value="Unassembled WGS sequence"/>
</dbReference>
<feature type="transmembrane region" description="Helical" evidence="1">
    <location>
        <begin position="138"/>
        <end position="157"/>
    </location>
</feature>
<evidence type="ECO:0000256" key="1">
    <source>
        <dbReference type="SAM" id="Phobius"/>
    </source>
</evidence>
<keyword evidence="1" id="KW-0472">Membrane</keyword>
<keyword evidence="1" id="KW-1133">Transmembrane helix</keyword>
<feature type="transmembrane region" description="Helical" evidence="1">
    <location>
        <begin position="47"/>
        <end position="67"/>
    </location>
</feature>
<comment type="caution">
    <text evidence="2">The sequence shown here is derived from an EMBL/GenBank/DDBJ whole genome shotgun (WGS) entry which is preliminary data.</text>
</comment>
<feature type="transmembrane region" description="Helical" evidence="1">
    <location>
        <begin position="79"/>
        <end position="96"/>
    </location>
</feature>
<keyword evidence="3" id="KW-1185">Reference proteome</keyword>
<keyword evidence="1" id="KW-0812">Transmembrane</keyword>
<sequence length="205" mass="23276">MVGNGYPAEDSSLMNPKAYFYNRPSFRWVGENLYRSMPQIQNDPHKITRYTLISIILNFPICIGLILCTKNTNDRCLYTLVYLLANIGDFFAFHGVKTGNIKKFFTSFGIISCVLGIKIFIALILLCNHIVSYYFTNIGIPILVLVVANFDLYRLFLIQRHIIHKFEVATFTQKFASMPCDDLPIVVAVRDEASKSGMSPPPYGL</sequence>
<feature type="transmembrane region" description="Helical" evidence="1">
    <location>
        <begin position="108"/>
        <end position="132"/>
    </location>
</feature>
<evidence type="ECO:0000313" key="2">
    <source>
        <dbReference type="EMBL" id="CAJ0583462.1"/>
    </source>
</evidence>
<dbReference type="EMBL" id="CATQJA010002665">
    <property type="protein sequence ID" value="CAJ0583462.1"/>
    <property type="molecule type" value="Genomic_DNA"/>
</dbReference>
<reference evidence="2" key="1">
    <citation type="submission" date="2023-06" db="EMBL/GenBank/DDBJ databases">
        <authorList>
            <person name="Delattre M."/>
        </authorList>
    </citation>
    <scope>NUCLEOTIDE SEQUENCE</scope>
    <source>
        <strain evidence="2">AF72</strain>
    </source>
</reference>
<name>A0AA36D9Q6_9BILA</name>
<accession>A0AA36D9Q6</accession>
<evidence type="ECO:0000313" key="3">
    <source>
        <dbReference type="Proteomes" id="UP001177023"/>
    </source>
</evidence>
<organism evidence="2 3">
    <name type="scientific">Mesorhabditis spiculigera</name>
    <dbReference type="NCBI Taxonomy" id="96644"/>
    <lineage>
        <taxon>Eukaryota</taxon>
        <taxon>Metazoa</taxon>
        <taxon>Ecdysozoa</taxon>
        <taxon>Nematoda</taxon>
        <taxon>Chromadorea</taxon>
        <taxon>Rhabditida</taxon>
        <taxon>Rhabditina</taxon>
        <taxon>Rhabditomorpha</taxon>
        <taxon>Rhabditoidea</taxon>
        <taxon>Rhabditidae</taxon>
        <taxon>Mesorhabditinae</taxon>
        <taxon>Mesorhabditis</taxon>
    </lineage>
</organism>
<proteinExistence type="predicted"/>
<dbReference type="AlphaFoldDB" id="A0AA36D9Q6"/>